<organism evidence="1 2">
    <name type="scientific">Bdellovibrio svalbardensis</name>
    <dbReference type="NCBI Taxonomy" id="2972972"/>
    <lineage>
        <taxon>Bacteria</taxon>
        <taxon>Pseudomonadati</taxon>
        <taxon>Bdellovibrionota</taxon>
        <taxon>Bdellovibrionia</taxon>
        <taxon>Bdellovibrionales</taxon>
        <taxon>Pseudobdellovibrionaceae</taxon>
        <taxon>Bdellovibrio</taxon>
    </lineage>
</organism>
<reference evidence="1" key="1">
    <citation type="submission" date="2022-08" db="EMBL/GenBank/DDBJ databases">
        <title>Novel Bdellovibrio Species Isolated from Svalbard: Designation Bdellovibrio svalbardensis.</title>
        <authorList>
            <person name="Mitchell R.J."/>
            <person name="Choi S.Y."/>
        </authorList>
    </citation>
    <scope>NUCLEOTIDE SEQUENCE</scope>
    <source>
        <strain evidence="1">PAP01</strain>
    </source>
</reference>
<dbReference type="EMBL" id="JANRMI010000004">
    <property type="protein sequence ID" value="MDG0817498.1"/>
    <property type="molecule type" value="Genomic_DNA"/>
</dbReference>
<dbReference type="InterPro" id="IPR000408">
    <property type="entry name" value="Reg_chr_condens"/>
</dbReference>
<comment type="caution">
    <text evidence="1">The sequence shown here is derived from an EMBL/GenBank/DDBJ whole genome shotgun (WGS) entry which is preliminary data.</text>
</comment>
<evidence type="ECO:0000313" key="2">
    <source>
        <dbReference type="Proteomes" id="UP001152321"/>
    </source>
</evidence>
<dbReference type="SUPFAM" id="SSF50985">
    <property type="entry name" value="RCC1/BLIP-II"/>
    <property type="match status" value="2"/>
</dbReference>
<accession>A0ABT6DL16</accession>
<proteinExistence type="predicted"/>
<dbReference type="Pfam" id="PF13540">
    <property type="entry name" value="RCC1_2"/>
    <property type="match status" value="2"/>
</dbReference>
<sequence length="869" mass="90370">MVSQKSLSSNQQILIVEDASALSSKFDSLKKYKLISNLSIKADSLSSSDFIQKGTSQGLIVIVQPTASDREFDLYVSVSAAAGTVEFELPEGSVEFQDGSVNTLTTSPALTNTLAMNHSRLALGEEYVCYSDVNKKVRCLGSYYGGQTGKGDSSEGEQYRGFEVNTSLISGSGDFYKVSGASYSSCGLSSEGTLYCWGDNYSNELGVGTGDMEVLRPTPVAMTNVAGEKRFIDFDMDFESLCAVSAVGDLFCSGVIDATSSLVPVKVDLSGLSGTAGKVAQVSVGREFACGVTSDGRLFCFGKNDQGQLGNGSMLDSVTPVYVDVSGVAGIQKFVQVSLGMNHACAVTVESVMYCWGDNSTGQLGNGTQVDSAIPIAVNTAALVASEKFVMTSVGHNGSCGISNLGKIYCFGDNWHYLTGNGSASDAWSPVAVDSSALSGGAYFTGVALHEGRTCATSSDGGLYCWGDPYADSSFKDNPAYQPQEISTSALPMGQYWDQVITSDASYKKGVALISSDGTGYVWGASVPGINADVASVTPIDVSTMSGSTKFKKIALGFYTMCGISFDDKLHCAGSGAAVGQGGTVTSVSTLTPVDTSSMTGATTFSDVDIAQYVACGVATDGVGYCWGGSGASDILYNPGLGNGSSATKYKPYPISVGAIPGSKLFSKIVVTSFHVCGLMTDQKVYCWGNSNYNRTGNSSGTSVYTPQALNTSGMTGSQLFSDIHGTTETFCGVSADNIVYCWGDSRQGQLGNNSFATSTTPVAVSMGGLAAAAAPLSVKGGPGSSCGILDAAFNIYCWGAPGNSVLTENNSATPVLVDRTGMNGSPVRITSGGNLFVTTSTNKIYCIGWDCNLGLYRTKPTKQYYESF</sequence>
<dbReference type="InterPro" id="IPR051553">
    <property type="entry name" value="Ran_GTPase-activating"/>
</dbReference>
<dbReference type="PANTHER" id="PTHR45982">
    <property type="entry name" value="REGULATOR OF CHROMOSOME CONDENSATION"/>
    <property type="match status" value="1"/>
</dbReference>
<protein>
    <submittedName>
        <fullName evidence="1">Uncharacterized protein</fullName>
    </submittedName>
</protein>
<dbReference type="Proteomes" id="UP001152321">
    <property type="component" value="Unassembled WGS sequence"/>
</dbReference>
<keyword evidence="2" id="KW-1185">Reference proteome</keyword>
<dbReference type="PRINTS" id="PR00633">
    <property type="entry name" value="RCCNDNSATION"/>
</dbReference>
<evidence type="ECO:0000313" key="1">
    <source>
        <dbReference type="EMBL" id="MDG0817498.1"/>
    </source>
</evidence>
<dbReference type="PANTHER" id="PTHR45982:SF1">
    <property type="entry name" value="REGULATOR OF CHROMOSOME CONDENSATION"/>
    <property type="match status" value="1"/>
</dbReference>
<dbReference type="Pfam" id="PF00415">
    <property type="entry name" value="RCC1"/>
    <property type="match status" value="2"/>
</dbReference>
<name>A0ABT6DL16_9BACT</name>
<dbReference type="InterPro" id="IPR009091">
    <property type="entry name" value="RCC1/BLIP-II"/>
</dbReference>
<dbReference type="Gene3D" id="2.130.10.30">
    <property type="entry name" value="Regulator of chromosome condensation 1/beta-lactamase-inhibitor protein II"/>
    <property type="match status" value="3"/>
</dbReference>
<dbReference type="PROSITE" id="PS50012">
    <property type="entry name" value="RCC1_3"/>
    <property type="match status" value="2"/>
</dbReference>
<gene>
    <name evidence="1" type="ORF">NWE73_14045</name>
</gene>